<feature type="domain" description="YqgU-like 6-bladed beta-propeller" evidence="1">
    <location>
        <begin position="71"/>
        <end position="323"/>
    </location>
</feature>
<accession>A0A8J7G6T3</accession>
<evidence type="ECO:0000259" key="1">
    <source>
        <dbReference type="Pfam" id="PF21101"/>
    </source>
</evidence>
<protein>
    <recommendedName>
        <fullName evidence="1">YqgU-like 6-bladed beta-propeller domain-containing protein</fullName>
    </recommendedName>
</protein>
<organism evidence="2 3">
    <name type="scientific">Savagea serpentis</name>
    <dbReference type="NCBI Taxonomy" id="2785297"/>
    <lineage>
        <taxon>Bacteria</taxon>
        <taxon>Bacillati</taxon>
        <taxon>Bacillota</taxon>
        <taxon>Bacilli</taxon>
        <taxon>Bacillales</taxon>
        <taxon>Caryophanaceae</taxon>
        <taxon>Savagea</taxon>
    </lineage>
</organism>
<dbReference type="Pfam" id="PF21101">
    <property type="entry name" value="YqgU"/>
    <property type="match status" value="1"/>
</dbReference>
<dbReference type="SUPFAM" id="SSF82171">
    <property type="entry name" value="DPP6 N-terminal domain-like"/>
    <property type="match status" value="1"/>
</dbReference>
<dbReference type="EMBL" id="JADKPV010000001">
    <property type="protein sequence ID" value="MBF4500208.1"/>
    <property type="molecule type" value="Genomic_DNA"/>
</dbReference>
<dbReference type="InterPro" id="IPR048421">
    <property type="entry name" value="YqgU_beta-prop"/>
</dbReference>
<comment type="caution">
    <text evidence="2">The sequence shown here is derived from an EMBL/GenBank/DDBJ whole genome shotgun (WGS) entry which is preliminary data.</text>
</comment>
<dbReference type="Proteomes" id="UP000622653">
    <property type="component" value="Unassembled WGS sequence"/>
</dbReference>
<dbReference type="PROSITE" id="PS51257">
    <property type="entry name" value="PROKAR_LIPOPROTEIN"/>
    <property type="match status" value="1"/>
</dbReference>
<proteinExistence type="predicted"/>
<evidence type="ECO:0000313" key="2">
    <source>
        <dbReference type="EMBL" id="MBF4500208.1"/>
    </source>
</evidence>
<gene>
    <name evidence="2" type="ORF">IRY55_02435</name>
</gene>
<reference evidence="2" key="1">
    <citation type="submission" date="2020-11" db="EMBL/GenBank/DDBJ databases">
        <title>Multidrug resistant novel bacterium Savagea serpentis sp. nov., isolated from the scats of a vine snake (Ahaetulla nasuta).</title>
        <authorList>
            <person name="Venkata Ramana V."/>
            <person name="Vikas Patil S."/>
            <person name="Yogita Lugani V."/>
        </authorList>
    </citation>
    <scope>NUCLEOTIDE SEQUENCE</scope>
    <source>
        <strain evidence="2">SN6</strain>
    </source>
</reference>
<dbReference type="AlphaFoldDB" id="A0A8J7G6T3"/>
<sequence length="342" mass="39146">MKRLGVLWIILVLASCAPKEEQIEQIEQKKEHYVHTLPSETFHFVAGFLEEDEILYVVKTGELFELQTFHLQTGAVRTIWETKDAVVDVLLHPIESVLYVQTANSQYMGTLHILQADGQVLRTIDFEGSEIHVALNKEDAQTFAYTVFADDWSFETFIYDGQQRYTRWIDASPFPFPFYWNGSLYGLVEANHPLEGSSLGRFDEATETVQIEKEGSFIAAFPAGKEIATIAIDSETFIYELKGKTYEVPAVSNYGAWVVPPYTWTADDRFLTLEAEKRAELDELLNGWNLISLKDGERVILEEKRAMQYELKCSPSGLRCLTGERYEEISQEGEQLPWLTIK</sequence>
<dbReference type="RefSeq" id="WP_194561658.1">
    <property type="nucleotide sequence ID" value="NZ_JADKPV010000001.1"/>
</dbReference>
<keyword evidence="3" id="KW-1185">Reference proteome</keyword>
<evidence type="ECO:0000313" key="3">
    <source>
        <dbReference type="Proteomes" id="UP000622653"/>
    </source>
</evidence>
<name>A0A8J7G6T3_9BACL</name>